<dbReference type="PANTHER" id="PTHR46579">
    <property type="entry name" value="F5/8 TYPE C DOMAIN-CONTAINING PROTEIN-RELATED"/>
    <property type="match status" value="1"/>
</dbReference>
<dbReference type="HOGENOM" id="CLU_002101_2_0_1"/>
<dbReference type="PANTHER" id="PTHR46579:SF1">
    <property type="entry name" value="F5_8 TYPE C DOMAIN-CONTAINING PROTEIN"/>
    <property type="match status" value="1"/>
</dbReference>
<sequence length="971" mass="108214">MPALPLSPDVTFPDPPHTLTSAVEQEMLDNGTLTGEDLDILSFGSVLPNLGLNFHSPGALLSAVDYFQEYNARTMAGAHPLTSFDAHHLLPDPEQCEFECYFQQMAEEVHGESDTLDDAPPLVHNDLSYADKSWSYPDKTEGPVEGEVSDVVPCCLGDEDNPNPFLVDEEVWLDNLGLADIPEHVAVIHAVVSWLHLQFHLPRIACNALLAILTLLLLFLNPSASTPFATLQSGHHLLGVNKPVYTLPVCPICNDVYPLATSPLCHDTCTSCHIDLFLPWQTMQGNTRALKTLVVKYPYLPLSEQIVSILKIPGIEATLEQWRAKPCMSGMYTDIFNGDFCCTKLKGPDGKLFFSNSVDEHHGPNSKLCLGVNLGVDWFSYIWSNITPSHSSTPTSFSICNLPPEYRYWTANLMCTSIMPGPKEQSPDKVQCYLQPIISNLLWLWKHGIKVLTESQPEGQLICVVLVAVVCDKPAAHKIGGFASHLHTYYCTECWISTVDKGKVTAFQKGAFHPWTNVEQCHLGDEYRNLMSLPAQKNFIKEFATRYSQLSCLPYFNLVHQIVIDLMHNLFLGLVKTHLYGIWVQSKILRPNHELAMLHNMLADFIVPGLCGKLPTDIRIPAGGSLTADQWLLLTTVYGPIVIWSMYIPHNASEEEFSHHLSAIEKTDTEKQQEATCKANNKLSLADAKKCSKEAYEAEKTRITQENIAITEAKKQARLQEVVTSQVEKAWQAEAKKVGSQNVEGLPEGQLRGPPPPPGDTSGDLWENREAPPTPKRPCMPNNGSDHLNLHPSDPANFLKLSMAIQILIKCTITDNDIDKANRLLHEYNIELIKLYGSGLIKPNHHYSMHIGNCAHNFGPLHDFWTFLFKHLNKVLKSFKANNHAKGKLETTFFKEFQCMCETSCIICTLHANPAKKATHEECGTVTGLAALCQDLDENSMDGLAYSLSPWHHENILSMETYQLIACALDA</sequence>
<feature type="region of interest" description="Disordered" evidence="1">
    <location>
        <begin position="738"/>
        <end position="783"/>
    </location>
</feature>
<dbReference type="Pfam" id="PF02992">
    <property type="entry name" value="Transposase_21"/>
    <property type="match status" value="1"/>
</dbReference>
<organism evidence="2 3">
    <name type="scientific">Pisolithus tinctorius Marx 270</name>
    <dbReference type="NCBI Taxonomy" id="870435"/>
    <lineage>
        <taxon>Eukaryota</taxon>
        <taxon>Fungi</taxon>
        <taxon>Dikarya</taxon>
        <taxon>Basidiomycota</taxon>
        <taxon>Agaricomycotina</taxon>
        <taxon>Agaricomycetes</taxon>
        <taxon>Agaricomycetidae</taxon>
        <taxon>Boletales</taxon>
        <taxon>Sclerodermatineae</taxon>
        <taxon>Pisolithaceae</taxon>
        <taxon>Pisolithus</taxon>
    </lineage>
</organism>
<proteinExistence type="predicted"/>
<dbReference type="InterPro" id="IPR004242">
    <property type="entry name" value="Transposase_21"/>
</dbReference>
<protein>
    <submittedName>
        <fullName evidence="2">Uncharacterized protein</fullName>
    </submittedName>
</protein>
<evidence type="ECO:0000256" key="1">
    <source>
        <dbReference type="SAM" id="MobiDB-lite"/>
    </source>
</evidence>
<dbReference type="EMBL" id="KN831952">
    <property type="protein sequence ID" value="KIO10550.1"/>
    <property type="molecule type" value="Genomic_DNA"/>
</dbReference>
<dbReference type="AlphaFoldDB" id="A0A0C3PAB3"/>
<dbReference type="STRING" id="870435.A0A0C3PAB3"/>
<evidence type="ECO:0000313" key="2">
    <source>
        <dbReference type="EMBL" id="KIO10550.1"/>
    </source>
</evidence>
<reference evidence="3" key="2">
    <citation type="submission" date="2015-01" db="EMBL/GenBank/DDBJ databases">
        <title>Evolutionary Origins and Diversification of the Mycorrhizal Mutualists.</title>
        <authorList>
            <consortium name="DOE Joint Genome Institute"/>
            <consortium name="Mycorrhizal Genomics Consortium"/>
            <person name="Kohler A."/>
            <person name="Kuo A."/>
            <person name="Nagy L.G."/>
            <person name="Floudas D."/>
            <person name="Copeland A."/>
            <person name="Barry K.W."/>
            <person name="Cichocki N."/>
            <person name="Veneault-Fourrey C."/>
            <person name="LaButti K."/>
            <person name="Lindquist E.A."/>
            <person name="Lipzen A."/>
            <person name="Lundell T."/>
            <person name="Morin E."/>
            <person name="Murat C."/>
            <person name="Riley R."/>
            <person name="Ohm R."/>
            <person name="Sun H."/>
            <person name="Tunlid A."/>
            <person name="Henrissat B."/>
            <person name="Grigoriev I.V."/>
            <person name="Hibbett D.S."/>
            <person name="Martin F."/>
        </authorList>
    </citation>
    <scope>NUCLEOTIDE SEQUENCE [LARGE SCALE GENOMIC DNA]</scope>
    <source>
        <strain evidence="3">Marx 270</strain>
    </source>
</reference>
<reference evidence="2 3" key="1">
    <citation type="submission" date="2014-04" db="EMBL/GenBank/DDBJ databases">
        <authorList>
            <consortium name="DOE Joint Genome Institute"/>
            <person name="Kuo A."/>
            <person name="Kohler A."/>
            <person name="Costa M.D."/>
            <person name="Nagy L.G."/>
            <person name="Floudas D."/>
            <person name="Copeland A."/>
            <person name="Barry K.W."/>
            <person name="Cichocki N."/>
            <person name="Veneault-Fourrey C."/>
            <person name="LaButti K."/>
            <person name="Lindquist E.A."/>
            <person name="Lipzen A."/>
            <person name="Lundell T."/>
            <person name="Morin E."/>
            <person name="Murat C."/>
            <person name="Sun H."/>
            <person name="Tunlid A."/>
            <person name="Henrissat B."/>
            <person name="Grigoriev I.V."/>
            <person name="Hibbett D.S."/>
            <person name="Martin F."/>
            <person name="Nordberg H.P."/>
            <person name="Cantor M.N."/>
            <person name="Hua S.X."/>
        </authorList>
    </citation>
    <scope>NUCLEOTIDE SEQUENCE [LARGE SCALE GENOMIC DNA]</scope>
    <source>
        <strain evidence="2 3">Marx 270</strain>
    </source>
</reference>
<evidence type="ECO:0000313" key="3">
    <source>
        <dbReference type="Proteomes" id="UP000054217"/>
    </source>
</evidence>
<gene>
    <name evidence="2" type="ORF">M404DRAFT_21461</name>
</gene>
<dbReference type="InParanoid" id="A0A0C3PAB3"/>
<keyword evidence="3" id="KW-1185">Reference proteome</keyword>
<accession>A0A0C3PAB3</accession>
<dbReference type="OrthoDB" id="3239894at2759"/>
<dbReference type="Proteomes" id="UP000054217">
    <property type="component" value="Unassembled WGS sequence"/>
</dbReference>
<name>A0A0C3PAB3_PISTI</name>